<proteinExistence type="predicted"/>
<dbReference type="Proteomes" id="UP001066276">
    <property type="component" value="Chromosome 4_1"/>
</dbReference>
<organism evidence="2 3">
    <name type="scientific">Pleurodeles waltl</name>
    <name type="common">Iberian ribbed newt</name>
    <dbReference type="NCBI Taxonomy" id="8319"/>
    <lineage>
        <taxon>Eukaryota</taxon>
        <taxon>Metazoa</taxon>
        <taxon>Chordata</taxon>
        <taxon>Craniata</taxon>
        <taxon>Vertebrata</taxon>
        <taxon>Euteleostomi</taxon>
        <taxon>Amphibia</taxon>
        <taxon>Batrachia</taxon>
        <taxon>Caudata</taxon>
        <taxon>Salamandroidea</taxon>
        <taxon>Salamandridae</taxon>
        <taxon>Pleurodelinae</taxon>
        <taxon>Pleurodeles</taxon>
    </lineage>
</organism>
<evidence type="ECO:0000256" key="1">
    <source>
        <dbReference type="SAM" id="MobiDB-lite"/>
    </source>
</evidence>
<evidence type="ECO:0000313" key="3">
    <source>
        <dbReference type="Proteomes" id="UP001066276"/>
    </source>
</evidence>
<name>A0AAV7T6B7_PLEWA</name>
<dbReference type="AlphaFoldDB" id="A0AAV7T6B7"/>
<gene>
    <name evidence="2" type="ORF">NDU88_003792</name>
</gene>
<comment type="caution">
    <text evidence="2">The sequence shown here is derived from an EMBL/GenBank/DDBJ whole genome shotgun (WGS) entry which is preliminary data.</text>
</comment>
<evidence type="ECO:0000313" key="2">
    <source>
        <dbReference type="EMBL" id="KAJ1171935.1"/>
    </source>
</evidence>
<keyword evidence="3" id="KW-1185">Reference proteome</keyword>
<accession>A0AAV7T6B7</accession>
<sequence length="98" mass="10133">MLGGATRSCEEAGALSRPGGPGVIGGDPGGVRHGECSLSRGLQYLGGLRGVRWPCDWRWELGGTARPAVRGRRADGSGILLGSWRRPCGLGESGDGIF</sequence>
<dbReference type="EMBL" id="JANPWB010000007">
    <property type="protein sequence ID" value="KAJ1171935.1"/>
    <property type="molecule type" value="Genomic_DNA"/>
</dbReference>
<reference evidence="2" key="1">
    <citation type="journal article" date="2022" name="bioRxiv">
        <title>Sequencing and chromosome-scale assembly of the giantPleurodeles waltlgenome.</title>
        <authorList>
            <person name="Brown T."/>
            <person name="Elewa A."/>
            <person name="Iarovenko S."/>
            <person name="Subramanian E."/>
            <person name="Araus A.J."/>
            <person name="Petzold A."/>
            <person name="Susuki M."/>
            <person name="Suzuki K.-i.T."/>
            <person name="Hayashi T."/>
            <person name="Toyoda A."/>
            <person name="Oliveira C."/>
            <person name="Osipova E."/>
            <person name="Leigh N.D."/>
            <person name="Simon A."/>
            <person name="Yun M.H."/>
        </authorList>
    </citation>
    <scope>NUCLEOTIDE SEQUENCE</scope>
    <source>
        <strain evidence="2">20211129_DDA</strain>
        <tissue evidence="2">Liver</tissue>
    </source>
</reference>
<feature type="compositionally biased region" description="Gly residues" evidence="1">
    <location>
        <begin position="19"/>
        <end position="29"/>
    </location>
</feature>
<protein>
    <submittedName>
        <fullName evidence="2">Uncharacterized protein</fullName>
    </submittedName>
</protein>
<feature type="region of interest" description="Disordered" evidence="1">
    <location>
        <begin position="1"/>
        <end position="29"/>
    </location>
</feature>